<evidence type="ECO:0000313" key="7">
    <source>
        <dbReference type="EMBL" id="KAL3501570.1"/>
    </source>
</evidence>
<dbReference type="NCBIfam" id="NF009488">
    <property type="entry name" value="PRK12850.1"/>
    <property type="match status" value="1"/>
</dbReference>
<reference evidence="7 8" key="1">
    <citation type="submission" date="2024-11" db="EMBL/GenBank/DDBJ databases">
        <title>A near-complete genome assembly of Cinchona calisaya.</title>
        <authorList>
            <person name="Lian D.C."/>
            <person name="Zhao X.W."/>
            <person name="Wei L."/>
        </authorList>
    </citation>
    <scope>NUCLEOTIDE SEQUENCE [LARGE SCALE GENOMIC DNA]</scope>
    <source>
        <tissue evidence="7">Nenye</tissue>
    </source>
</reference>
<dbReference type="SUPFAM" id="SSF54849">
    <property type="entry name" value="GroEL-intermediate domain like"/>
    <property type="match status" value="1"/>
</dbReference>
<protein>
    <submittedName>
        <fullName evidence="7">Uncharacterized protein</fullName>
    </submittedName>
</protein>
<evidence type="ECO:0000256" key="4">
    <source>
        <dbReference type="ARBA" id="ARBA00023186"/>
    </source>
</evidence>
<dbReference type="PRINTS" id="PR00298">
    <property type="entry name" value="CHAPERONIN60"/>
</dbReference>
<dbReference type="PANTHER" id="PTHR45633">
    <property type="entry name" value="60 KDA HEAT SHOCK PROTEIN, MITOCHONDRIAL"/>
    <property type="match status" value="1"/>
</dbReference>
<proteinExistence type="inferred from homology"/>
<dbReference type="CDD" id="cd03344">
    <property type="entry name" value="GroEL"/>
    <property type="match status" value="1"/>
</dbReference>
<name>A0ABD2Y5X4_9GENT</name>
<dbReference type="Pfam" id="PF00118">
    <property type="entry name" value="Cpn60_TCP1"/>
    <property type="match status" value="1"/>
</dbReference>
<evidence type="ECO:0000313" key="8">
    <source>
        <dbReference type="Proteomes" id="UP001630127"/>
    </source>
</evidence>
<dbReference type="InterPro" id="IPR027413">
    <property type="entry name" value="GROEL-like_equatorial_sf"/>
</dbReference>
<dbReference type="InterPro" id="IPR002423">
    <property type="entry name" value="Cpn60/GroEL/TCP-1"/>
</dbReference>
<evidence type="ECO:0000256" key="5">
    <source>
        <dbReference type="RuleBase" id="RU000418"/>
    </source>
</evidence>
<dbReference type="EMBL" id="JBJUIK010000015">
    <property type="protein sequence ID" value="KAL3501570.1"/>
    <property type="molecule type" value="Genomic_DNA"/>
</dbReference>
<dbReference type="FunFam" id="3.50.7.10:FF:000001">
    <property type="entry name" value="60 kDa chaperonin"/>
    <property type="match status" value="1"/>
</dbReference>
<evidence type="ECO:0000256" key="1">
    <source>
        <dbReference type="ARBA" id="ARBA00006607"/>
    </source>
</evidence>
<dbReference type="NCBIfam" id="NF009487">
    <property type="entry name" value="PRK12849.1"/>
    <property type="match status" value="1"/>
</dbReference>
<sequence length="593" mass="64390">MGCSVYPLQSIYFNKPSIHSMINRPSSCSMLNARAMAKEVYFNHDGSAMKKLQAGVELVAELVGVTLGPKGRNVVLQNKYGPPKIVNDGETVLKEIELEDPLENVGVKLVRQAGAKTNELAGDGCTTSIILAHGIIAEGMKVIAAGMNPIQLSRGIDKTAKALVSELKLMSREVEDHELADVAAVSAGNDYAVGNMISDAFRQVGRKGVVRIVKGNHGENSLHIVEGMEFDRGYLSPYFVTDRRKMIAELQNCKLLLVDKKITNAKEMFRILDNAVKEEYPIVIVAEGIEQEALAPVIRNKLKGTLKAVAIRAPAFGERKSHYLDDIAILTGGTVIREEMGLTLENAHKGLLGTASRVVITKDSTLIVTDGKNQEAVKERISQIQRLVENTGENFQKKLLNERIARLSGGIAILQVGAQTQVEMKDKQLRIEDALNATKAAIEEGVVVGGGSCLLRLSSKVEDIKLHLDNEEQKVGADILKRALAYPARQIAKNAGLNGNAVIEKVLSVDNILYGYNAARDKYEDLMAARILDPTKVVRCCLEHAASVANTFLRSNAVVIHIKAPVSNNLMRKPMRKPMPTSGIGPVGASTLV</sequence>
<evidence type="ECO:0000256" key="6">
    <source>
        <dbReference type="SAM" id="MobiDB-lite"/>
    </source>
</evidence>
<dbReference type="Gene3D" id="3.50.7.10">
    <property type="entry name" value="GroEL"/>
    <property type="match status" value="1"/>
</dbReference>
<feature type="region of interest" description="Disordered" evidence="6">
    <location>
        <begin position="571"/>
        <end position="593"/>
    </location>
</feature>
<keyword evidence="4" id="KW-0143">Chaperone</keyword>
<comment type="caution">
    <text evidence="7">The sequence shown here is derived from an EMBL/GenBank/DDBJ whole genome shotgun (WGS) entry which is preliminary data.</text>
</comment>
<organism evidence="7 8">
    <name type="scientific">Cinchona calisaya</name>
    <dbReference type="NCBI Taxonomy" id="153742"/>
    <lineage>
        <taxon>Eukaryota</taxon>
        <taxon>Viridiplantae</taxon>
        <taxon>Streptophyta</taxon>
        <taxon>Embryophyta</taxon>
        <taxon>Tracheophyta</taxon>
        <taxon>Spermatophyta</taxon>
        <taxon>Magnoliopsida</taxon>
        <taxon>eudicotyledons</taxon>
        <taxon>Gunneridae</taxon>
        <taxon>Pentapetalae</taxon>
        <taxon>asterids</taxon>
        <taxon>lamiids</taxon>
        <taxon>Gentianales</taxon>
        <taxon>Rubiaceae</taxon>
        <taxon>Cinchonoideae</taxon>
        <taxon>Cinchoneae</taxon>
        <taxon>Cinchona</taxon>
    </lineage>
</organism>
<dbReference type="InterPro" id="IPR027409">
    <property type="entry name" value="GroEL-like_apical_dom_sf"/>
</dbReference>
<evidence type="ECO:0000256" key="2">
    <source>
        <dbReference type="ARBA" id="ARBA00022741"/>
    </source>
</evidence>
<gene>
    <name evidence="7" type="ORF">ACH5RR_036019</name>
</gene>
<dbReference type="Gene3D" id="3.30.260.10">
    <property type="entry name" value="TCP-1-like chaperonin intermediate domain"/>
    <property type="match status" value="1"/>
</dbReference>
<comment type="similarity">
    <text evidence="1 5">Belongs to the chaperonin (HSP60) family.</text>
</comment>
<dbReference type="Proteomes" id="UP001630127">
    <property type="component" value="Unassembled WGS sequence"/>
</dbReference>
<dbReference type="SUPFAM" id="SSF48592">
    <property type="entry name" value="GroEL equatorial domain-like"/>
    <property type="match status" value="1"/>
</dbReference>
<dbReference type="Gene3D" id="1.10.560.10">
    <property type="entry name" value="GroEL-like equatorial domain"/>
    <property type="match status" value="1"/>
</dbReference>
<keyword evidence="2" id="KW-0547">Nucleotide-binding</keyword>
<dbReference type="InterPro" id="IPR001844">
    <property type="entry name" value="Cpn60/GroEL"/>
</dbReference>
<keyword evidence="3" id="KW-0067">ATP-binding</keyword>
<dbReference type="InterPro" id="IPR018370">
    <property type="entry name" value="Chaperonin_Cpn60_CS"/>
</dbReference>
<dbReference type="AlphaFoldDB" id="A0ABD2Y5X4"/>
<dbReference type="NCBIfam" id="NF009489">
    <property type="entry name" value="PRK12851.1"/>
    <property type="match status" value="1"/>
</dbReference>
<dbReference type="GO" id="GO:0005524">
    <property type="term" value="F:ATP binding"/>
    <property type="evidence" value="ECO:0007669"/>
    <property type="project" value="UniProtKB-KW"/>
</dbReference>
<accession>A0ABD2Y5X4</accession>
<dbReference type="NCBIfam" id="NF000592">
    <property type="entry name" value="PRK00013.1"/>
    <property type="match status" value="1"/>
</dbReference>
<dbReference type="PROSITE" id="PS00296">
    <property type="entry name" value="CHAPERONINS_CPN60"/>
    <property type="match status" value="1"/>
</dbReference>
<dbReference type="SUPFAM" id="SSF52029">
    <property type="entry name" value="GroEL apical domain-like"/>
    <property type="match status" value="1"/>
</dbReference>
<dbReference type="InterPro" id="IPR027410">
    <property type="entry name" value="TCP-1-like_intermed_sf"/>
</dbReference>
<keyword evidence="8" id="KW-1185">Reference proteome</keyword>
<dbReference type="NCBIfam" id="TIGR02348">
    <property type="entry name" value="GroEL"/>
    <property type="match status" value="1"/>
</dbReference>
<evidence type="ECO:0000256" key="3">
    <source>
        <dbReference type="ARBA" id="ARBA00022840"/>
    </source>
</evidence>